<dbReference type="EMBL" id="JAUSWJ010000001">
    <property type="protein sequence ID" value="MDQ0517037.1"/>
    <property type="molecule type" value="Genomic_DNA"/>
</dbReference>
<keyword evidence="2" id="KW-1185">Reference proteome</keyword>
<dbReference type="PANTHER" id="PTHR15364">
    <property type="entry name" value="2'-DEOXYNUCLEOSIDE 5'-PHOSPHATE N-HYDROLASE 1"/>
    <property type="match status" value="1"/>
</dbReference>
<evidence type="ECO:0000313" key="1">
    <source>
        <dbReference type="EMBL" id="MDQ0517037.1"/>
    </source>
</evidence>
<dbReference type="InterPro" id="IPR007710">
    <property type="entry name" value="Nucleoside_deoxyribTrfase"/>
</dbReference>
<dbReference type="Pfam" id="PF05014">
    <property type="entry name" value="Nuc_deoxyrib_tr"/>
    <property type="match status" value="1"/>
</dbReference>
<dbReference type="Proteomes" id="UP001223743">
    <property type="component" value="Unassembled WGS sequence"/>
</dbReference>
<dbReference type="SUPFAM" id="SSF52309">
    <property type="entry name" value="N-(deoxy)ribosyltransferase-like"/>
    <property type="match status" value="1"/>
</dbReference>
<protein>
    <submittedName>
        <fullName evidence="1">Nucleoside 2-deoxyribosyltransferase</fullName>
    </submittedName>
</protein>
<organism evidence="1 2">
    <name type="scientific">Kaistia geumhonensis</name>
    <dbReference type="NCBI Taxonomy" id="410839"/>
    <lineage>
        <taxon>Bacteria</taxon>
        <taxon>Pseudomonadati</taxon>
        <taxon>Pseudomonadota</taxon>
        <taxon>Alphaproteobacteria</taxon>
        <taxon>Hyphomicrobiales</taxon>
        <taxon>Kaistiaceae</taxon>
        <taxon>Kaistia</taxon>
    </lineage>
</organism>
<accession>A0ABU0M7Y4</accession>
<proteinExistence type="predicted"/>
<comment type="caution">
    <text evidence="1">The sequence shown here is derived from an EMBL/GenBank/DDBJ whole genome shotgun (WGS) entry which is preliminary data.</text>
</comment>
<dbReference type="RefSeq" id="WP_266278806.1">
    <property type="nucleotide sequence ID" value="NZ_JAPKNF010000001.1"/>
</dbReference>
<name>A0ABU0M7Y4_9HYPH</name>
<reference evidence="1 2" key="1">
    <citation type="submission" date="2023-07" db="EMBL/GenBank/DDBJ databases">
        <title>Genomic Encyclopedia of Type Strains, Phase IV (KMG-IV): sequencing the most valuable type-strain genomes for metagenomic binning, comparative biology and taxonomic classification.</title>
        <authorList>
            <person name="Goeker M."/>
        </authorList>
    </citation>
    <scope>NUCLEOTIDE SEQUENCE [LARGE SCALE GENOMIC DNA]</scope>
    <source>
        <strain evidence="1 2">B1-1</strain>
    </source>
</reference>
<sequence>MRLKVYLAGPEVFLPDARAQQDRKIALTRAAGLVPLAPGDLAIPPQPSKRALGHAISAIDEKLMDEADAIIANLTPYHGVSADTGTCFELGYMCARGKLVYGYTNVAADMRSRSVAHYGGDVHVDTAGRLRGADGLMIEDVDMADNLMMQGGIERRGGKLVVHQAAPDALYTDTTAFEICLALLAERAGLRPRSLAAG</sequence>
<evidence type="ECO:0000313" key="2">
    <source>
        <dbReference type="Proteomes" id="UP001223743"/>
    </source>
</evidence>
<dbReference type="PANTHER" id="PTHR15364:SF0">
    <property type="entry name" value="2'-DEOXYNUCLEOSIDE 5'-PHOSPHATE N-HYDROLASE 1"/>
    <property type="match status" value="1"/>
</dbReference>
<dbReference type="Gene3D" id="3.40.50.450">
    <property type="match status" value="1"/>
</dbReference>
<gene>
    <name evidence="1" type="ORF">QO015_002650</name>
</gene>
<dbReference type="InterPro" id="IPR051239">
    <property type="entry name" value="2'-dNMP_N-hydrolase"/>
</dbReference>